<feature type="transmembrane region" description="Helical" evidence="7">
    <location>
        <begin position="365"/>
        <end position="385"/>
    </location>
</feature>
<evidence type="ECO:0000256" key="4">
    <source>
        <dbReference type="ARBA" id="ARBA00022989"/>
    </source>
</evidence>
<keyword evidence="11" id="KW-1185">Reference proteome</keyword>
<evidence type="ECO:0000256" key="6">
    <source>
        <dbReference type="ARBA" id="ARBA00038076"/>
    </source>
</evidence>
<dbReference type="EMBL" id="JACIEB010000001">
    <property type="protein sequence ID" value="MBB3980418.1"/>
    <property type="molecule type" value="Genomic_DNA"/>
</dbReference>
<feature type="domain" description="ABC3 transporter permease C-terminal" evidence="8">
    <location>
        <begin position="282"/>
        <end position="395"/>
    </location>
</feature>
<dbReference type="InterPro" id="IPR025857">
    <property type="entry name" value="MacB_PCD"/>
</dbReference>
<reference evidence="10 11" key="1">
    <citation type="submission" date="2020-08" db="EMBL/GenBank/DDBJ databases">
        <title>Genomic Encyclopedia of Type Strains, Phase IV (KMG-IV): sequencing the most valuable type-strain genomes for metagenomic binning, comparative biology and taxonomic classification.</title>
        <authorList>
            <person name="Goeker M."/>
        </authorList>
    </citation>
    <scope>NUCLEOTIDE SEQUENCE [LARGE SCALE GENOMIC DNA]</scope>
    <source>
        <strain evidence="10 11">DSM 29348</strain>
    </source>
</reference>
<evidence type="ECO:0000256" key="1">
    <source>
        <dbReference type="ARBA" id="ARBA00004651"/>
    </source>
</evidence>
<feature type="transmembrane region" description="Helical" evidence="7">
    <location>
        <begin position="21"/>
        <end position="42"/>
    </location>
</feature>
<protein>
    <submittedName>
        <fullName evidence="10">Putative ABC transport system permease protein</fullName>
    </submittedName>
</protein>
<keyword evidence="4 7" id="KW-1133">Transmembrane helix</keyword>
<proteinExistence type="inferred from homology"/>
<accession>A0A7W6GML8</accession>
<keyword evidence="2" id="KW-1003">Cell membrane</keyword>
<comment type="caution">
    <text evidence="10">The sequence shown here is derived from an EMBL/GenBank/DDBJ whole genome shotgun (WGS) entry which is preliminary data.</text>
</comment>
<dbReference type="InterPro" id="IPR003838">
    <property type="entry name" value="ABC3_permease_C"/>
</dbReference>
<dbReference type="InterPro" id="IPR050250">
    <property type="entry name" value="Macrolide_Exporter_MacB"/>
</dbReference>
<dbReference type="PANTHER" id="PTHR30572">
    <property type="entry name" value="MEMBRANE COMPONENT OF TRANSPORTER-RELATED"/>
    <property type="match status" value="1"/>
</dbReference>
<comment type="similarity">
    <text evidence="6">Belongs to the ABC-4 integral membrane protein family.</text>
</comment>
<dbReference type="GO" id="GO:0022857">
    <property type="term" value="F:transmembrane transporter activity"/>
    <property type="evidence" value="ECO:0007669"/>
    <property type="project" value="TreeGrafter"/>
</dbReference>
<evidence type="ECO:0000256" key="7">
    <source>
        <dbReference type="SAM" id="Phobius"/>
    </source>
</evidence>
<dbReference type="GO" id="GO:0005886">
    <property type="term" value="C:plasma membrane"/>
    <property type="evidence" value="ECO:0007669"/>
    <property type="project" value="UniProtKB-SubCell"/>
</dbReference>
<comment type="subcellular location">
    <subcellularLocation>
        <location evidence="1">Cell membrane</location>
        <topology evidence="1">Multi-pass membrane protein</topology>
    </subcellularLocation>
</comment>
<dbReference type="Proteomes" id="UP000552757">
    <property type="component" value="Unassembled WGS sequence"/>
</dbReference>
<evidence type="ECO:0000259" key="8">
    <source>
        <dbReference type="Pfam" id="PF02687"/>
    </source>
</evidence>
<feature type="transmembrane region" description="Helical" evidence="7">
    <location>
        <begin position="324"/>
        <end position="353"/>
    </location>
</feature>
<evidence type="ECO:0000313" key="10">
    <source>
        <dbReference type="EMBL" id="MBB3980418.1"/>
    </source>
</evidence>
<name>A0A7W6GML8_9SPHN</name>
<keyword evidence="5 7" id="KW-0472">Membrane</keyword>
<sequence length="402" mass="42827">MILGTTVVLALRAINRHKLRSFLTTLGIIIGVAAVVTMVTLGNGATAAVREQISSLGANVLQLRPGQGFGRGGGGPRPPDFKEQDLTAIANQLTGVRAVAPIVQSSGTAIYEGNNWSTSVYGTTSAYSEVQQWKVADGRLFMPEEEEAGSPVCIIGNTVRNNLFQRADPVGKRMRIKGVSCQVIGVLTTRGQGGFGDQDDVVVMPIKFVQRRFTGDRDISQIMVAVDDAYDTSVVQASLEQLMRERRKIKPGADDNFNVFDTKQISDTLTGTTTILTQIVGTVAAISLLVGGIGIMNIMLVSVTERTREIGIRLAIGAVASEVLTQFLVEAIVLSCLGGLIGLVLALVASIAIAPLMQVPFIFNIQVNLIAFAFSAAIGVIFGYFPARRAAALNPIDALRHE</sequence>
<evidence type="ECO:0000259" key="9">
    <source>
        <dbReference type="Pfam" id="PF12704"/>
    </source>
</evidence>
<feature type="transmembrane region" description="Helical" evidence="7">
    <location>
        <begin position="279"/>
        <end position="303"/>
    </location>
</feature>
<feature type="domain" description="MacB-like periplasmic core" evidence="9">
    <location>
        <begin position="21"/>
        <end position="242"/>
    </location>
</feature>
<evidence type="ECO:0000256" key="5">
    <source>
        <dbReference type="ARBA" id="ARBA00023136"/>
    </source>
</evidence>
<evidence type="ECO:0000256" key="2">
    <source>
        <dbReference type="ARBA" id="ARBA00022475"/>
    </source>
</evidence>
<gene>
    <name evidence="10" type="ORF">GGR44_000049</name>
</gene>
<dbReference type="Pfam" id="PF12704">
    <property type="entry name" value="MacB_PCD"/>
    <property type="match status" value="1"/>
</dbReference>
<keyword evidence="3 7" id="KW-0812">Transmembrane</keyword>
<evidence type="ECO:0000256" key="3">
    <source>
        <dbReference type="ARBA" id="ARBA00022692"/>
    </source>
</evidence>
<organism evidence="10 11">
    <name type="scientific">Sphingobium fontiphilum</name>
    <dbReference type="NCBI Taxonomy" id="944425"/>
    <lineage>
        <taxon>Bacteria</taxon>
        <taxon>Pseudomonadati</taxon>
        <taxon>Pseudomonadota</taxon>
        <taxon>Alphaproteobacteria</taxon>
        <taxon>Sphingomonadales</taxon>
        <taxon>Sphingomonadaceae</taxon>
        <taxon>Sphingobium</taxon>
    </lineage>
</organism>
<evidence type="ECO:0000313" key="11">
    <source>
        <dbReference type="Proteomes" id="UP000552757"/>
    </source>
</evidence>
<dbReference type="PANTHER" id="PTHR30572:SF4">
    <property type="entry name" value="ABC TRANSPORTER PERMEASE YTRF"/>
    <property type="match status" value="1"/>
</dbReference>
<dbReference type="AlphaFoldDB" id="A0A7W6GML8"/>
<dbReference type="Pfam" id="PF02687">
    <property type="entry name" value="FtsX"/>
    <property type="match status" value="1"/>
</dbReference>